<evidence type="ECO:0000256" key="1">
    <source>
        <dbReference type="SAM" id="Phobius"/>
    </source>
</evidence>
<proteinExistence type="predicted"/>
<protein>
    <submittedName>
        <fullName evidence="3">Uncharacterized protein</fullName>
    </submittedName>
</protein>
<evidence type="ECO:0000313" key="2">
    <source>
        <dbReference type="EMBL" id="GEM01147.1"/>
    </source>
</evidence>
<reference evidence="2 5" key="2">
    <citation type="submission" date="2019-07" db="EMBL/GenBank/DDBJ databases">
        <title>Whole genome shotgun sequence of Halolactibacillus halophilus NBRC 100868.</title>
        <authorList>
            <person name="Hosoyama A."/>
            <person name="Uohara A."/>
            <person name="Ohji S."/>
            <person name="Ichikawa N."/>
        </authorList>
    </citation>
    <scope>NUCLEOTIDE SEQUENCE [LARGE SCALE GENOMIC DNA]</scope>
    <source>
        <strain evidence="2 5">NBRC 100868</strain>
    </source>
</reference>
<feature type="transmembrane region" description="Helical" evidence="1">
    <location>
        <begin position="114"/>
        <end position="132"/>
    </location>
</feature>
<keyword evidence="1" id="KW-0812">Transmembrane</keyword>
<keyword evidence="1" id="KW-1133">Transmembrane helix</keyword>
<keyword evidence="5" id="KW-1185">Reference proteome</keyword>
<dbReference type="STRING" id="306540.SAMN05421839_10873"/>
<organism evidence="3 4">
    <name type="scientific">Halolactibacillus halophilus</name>
    <dbReference type="NCBI Taxonomy" id="306540"/>
    <lineage>
        <taxon>Bacteria</taxon>
        <taxon>Bacillati</taxon>
        <taxon>Bacillota</taxon>
        <taxon>Bacilli</taxon>
        <taxon>Bacillales</taxon>
        <taxon>Bacillaceae</taxon>
        <taxon>Halolactibacillus</taxon>
    </lineage>
</organism>
<dbReference type="Proteomes" id="UP000321547">
    <property type="component" value="Unassembled WGS sequence"/>
</dbReference>
<name>A0A1I5NAX8_9BACI</name>
<dbReference type="Proteomes" id="UP000242243">
    <property type="component" value="Unassembled WGS sequence"/>
</dbReference>
<evidence type="ECO:0000313" key="5">
    <source>
        <dbReference type="Proteomes" id="UP000321547"/>
    </source>
</evidence>
<evidence type="ECO:0000313" key="3">
    <source>
        <dbReference type="EMBL" id="SFP18998.1"/>
    </source>
</evidence>
<dbReference type="EMBL" id="FOXC01000008">
    <property type="protein sequence ID" value="SFP18998.1"/>
    <property type="molecule type" value="Genomic_DNA"/>
</dbReference>
<dbReference type="AlphaFoldDB" id="A0A1I5NAX8"/>
<evidence type="ECO:0000313" key="4">
    <source>
        <dbReference type="Proteomes" id="UP000242243"/>
    </source>
</evidence>
<sequence length="195" mass="22132">MGGCFFYYTSPYEIVLKKLHTNKLLDVVLYTMIFTIIAKVILNLSLFFDDPVAVLAYPSDSTALYLATGGVVVVMAWKAHTELMPLMDSLFRLIVGSQFMQLFLTLVLTTYHISMLQLGLLFVTLLLLVFLTNQPLNVMTEIGVMGVYTIGTFALSFIEIMPFFNFYVNGSYYLFLGLILLAPFFWSHKHTAESR</sequence>
<feature type="transmembrane region" description="Helical" evidence="1">
    <location>
        <begin position="170"/>
        <end position="186"/>
    </location>
</feature>
<gene>
    <name evidence="2" type="ORF">HHA03_06790</name>
    <name evidence="3" type="ORF">SAMN05421839_10873</name>
</gene>
<feature type="transmembrane region" description="Helical" evidence="1">
    <location>
        <begin position="144"/>
        <end position="164"/>
    </location>
</feature>
<dbReference type="EMBL" id="BJWI01000006">
    <property type="protein sequence ID" value="GEM01147.1"/>
    <property type="molecule type" value="Genomic_DNA"/>
</dbReference>
<reference evidence="3 4" key="1">
    <citation type="submission" date="2016-10" db="EMBL/GenBank/DDBJ databases">
        <authorList>
            <person name="de Groot N.N."/>
        </authorList>
    </citation>
    <scope>NUCLEOTIDE SEQUENCE [LARGE SCALE GENOMIC DNA]</scope>
    <source>
        <strain evidence="3 4">DSM 17073</strain>
    </source>
</reference>
<accession>A0A1I5NAX8</accession>
<keyword evidence="1" id="KW-0472">Membrane</keyword>
<feature type="transmembrane region" description="Helical" evidence="1">
    <location>
        <begin position="27"/>
        <end position="48"/>
    </location>
</feature>
<feature type="transmembrane region" description="Helical" evidence="1">
    <location>
        <begin position="54"/>
        <end position="77"/>
    </location>
</feature>